<accession>A0A6J6HUU8</accession>
<organism evidence="2">
    <name type="scientific">freshwater metagenome</name>
    <dbReference type="NCBI Taxonomy" id="449393"/>
    <lineage>
        <taxon>unclassified sequences</taxon>
        <taxon>metagenomes</taxon>
        <taxon>ecological metagenomes</taxon>
    </lineage>
</organism>
<dbReference type="AlphaFoldDB" id="A0A6J6HUU8"/>
<keyword evidence="1" id="KW-1133">Transmembrane helix</keyword>
<feature type="transmembrane region" description="Helical" evidence="1">
    <location>
        <begin position="242"/>
        <end position="260"/>
    </location>
</feature>
<feature type="transmembrane region" description="Helical" evidence="1">
    <location>
        <begin position="113"/>
        <end position="137"/>
    </location>
</feature>
<dbReference type="InterPro" id="IPR045931">
    <property type="entry name" value="DUF6350"/>
</dbReference>
<sequence length="422" mass="44218">MAKGASNASSRRLTLLVGALDALFISALTIVILLGLGTAVWVIENDPDIPWIMSLQTMGNLWFAGHGVSIHVGEQALAGIDSPAFDISLAPLGLMAVVYLFGRRTARKLWGALEFWPGWLGAFIVYATVAIVLTPIASSPTVHPVANEAAAIPALLYVASMVVTNLFGRSQNTEVVTRERAWLDDQIARRSQTANWFLASLSKPAFIAGTAVVVGLLAVSAIFLAVSLTFNWVSVTRLYEGLQVSLIGGIAVTLAQLALLPNLIIFGAAWLTGVGFSIGAGSTVSPFGTELGPIPSIPFFGGLPIGENPFGLMVLVVPVLLALAATVLVKPHAADIRFNFASPLSAAISLGLGIGLVAALEAALLAWVASGGIGPERLAEFGVNPWMLALVVFVEVAPVSFLAAFYSARPDKAAPIPEHLKR</sequence>
<feature type="transmembrane region" description="Helical" evidence="1">
    <location>
        <begin position="149"/>
        <end position="168"/>
    </location>
</feature>
<proteinExistence type="predicted"/>
<feature type="transmembrane region" description="Helical" evidence="1">
    <location>
        <begin position="205"/>
        <end position="230"/>
    </location>
</feature>
<protein>
    <submittedName>
        <fullName evidence="2">Unannotated protein</fullName>
    </submittedName>
</protein>
<feature type="transmembrane region" description="Helical" evidence="1">
    <location>
        <begin position="386"/>
        <end position="406"/>
    </location>
</feature>
<keyword evidence="1" id="KW-0812">Transmembrane</keyword>
<gene>
    <name evidence="2" type="ORF">UFOPK1855_00657</name>
</gene>
<feature type="transmembrane region" description="Helical" evidence="1">
    <location>
        <begin position="84"/>
        <end position="101"/>
    </location>
</feature>
<evidence type="ECO:0000256" key="1">
    <source>
        <dbReference type="SAM" id="Phobius"/>
    </source>
</evidence>
<feature type="transmembrane region" description="Helical" evidence="1">
    <location>
        <begin position="341"/>
        <end position="366"/>
    </location>
</feature>
<dbReference type="EMBL" id="CAEZUW010000097">
    <property type="protein sequence ID" value="CAB4615339.1"/>
    <property type="molecule type" value="Genomic_DNA"/>
</dbReference>
<feature type="transmembrane region" description="Helical" evidence="1">
    <location>
        <begin position="12"/>
        <end position="43"/>
    </location>
</feature>
<reference evidence="2" key="1">
    <citation type="submission" date="2020-05" db="EMBL/GenBank/DDBJ databases">
        <authorList>
            <person name="Chiriac C."/>
            <person name="Salcher M."/>
            <person name="Ghai R."/>
            <person name="Kavagutti S V."/>
        </authorList>
    </citation>
    <scope>NUCLEOTIDE SEQUENCE</scope>
</reference>
<keyword evidence="1" id="KW-0472">Membrane</keyword>
<evidence type="ECO:0000313" key="2">
    <source>
        <dbReference type="EMBL" id="CAB4615339.1"/>
    </source>
</evidence>
<feature type="transmembrane region" description="Helical" evidence="1">
    <location>
        <begin position="267"/>
        <end position="289"/>
    </location>
</feature>
<name>A0A6J6HUU8_9ZZZZ</name>
<feature type="transmembrane region" description="Helical" evidence="1">
    <location>
        <begin position="309"/>
        <end position="329"/>
    </location>
</feature>
<dbReference type="Pfam" id="PF19877">
    <property type="entry name" value="DUF6350"/>
    <property type="match status" value="1"/>
</dbReference>